<dbReference type="RefSeq" id="XP_033397861.1">
    <property type="nucleotide sequence ID" value="XM_033540460.1"/>
</dbReference>
<dbReference type="EMBL" id="ML995485">
    <property type="protein sequence ID" value="KAF2142149.1"/>
    <property type="molecule type" value="Genomic_DNA"/>
</dbReference>
<evidence type="ECO:0000313" key="2">
    <source>
        <dbReference type="Proteomes" id="UP000799438"/>
    </source>
</evidence>
<keyword evidence="2" id="KW-1185">Reference proteome</keyword>
<sequence length="150" mass="15921">MPMLLAQQPSDALHSRHLFAPHLSSASTFSAPAAAAPTQSGASSAAKPSVPAITVPKRKDSNVSITGVVCDCEDSPYDEVGCISCLEKALAAMENPSVELQEENQVINQAEEIQALQDYANGVFCTCKNSEYDEVGCDTCIERAFKAMAH</sequence>
<protein>
    <submittedName>
        <fullName evidence="1">Uncharacterized protein</fullName>
    </submittedName>
</protein>
<dbReference type="GeneID" id="54297956"/>
<proteinExistence type="predicted"/>
<gene>
    <name evidence="1" type="ORF">K452DRAFT_287367</name>
</gene>
<organism evidence="1 2">
    <name type="scientific">Aplosporella prunicola CBS 121167</name>
    <dbReference type="NCBI Taxonomy" id="1176127"/>
    <lineage>
        <taxon>Eukaryota</taxon>
        <taxon>Fungi</taxon>
        <taxon>Dikarya</taxon>
        <taxon>Ascomycota</taxon>
        <taxon>Pezizomycotina</taxon>
        <taxon>Dothideomycetes</taxon>
        <taxon>Dothideomycetes incertae sedis</taxon>
        <taxon>Botryosphaeriales</taxon>
        <taxon>Aplosporellaceae</taxon>
        <taxon>Aplosporella</taxon>
    </lineage>
</organism>
<evidence type="ECO:0000313" key="1">
    <source>
        <dbReference type="EMBL" id="KAF2142149.1"/>
    </source>
</evidence>
<dbReference type="AlphaFoldDB" id="A0A6A6BD92"/>
<reference evidence="1" key="1">
    <citation type="journal article" date="2020" name="Stud. Mycol.">
        <title>101 Dothideomycetes genomes: a test case for predicting lifestyles and emergence of pathogens.</title>
        <authorList>
            <person name="Haridas S."/>
            <person name="Albert R."/>
            <person name="Binder M."/>
            <person name="Bloem J."/>
            <person name="Labutti K."/>
            <person name="Salamov A."/>
            <person name="Andreopoulos B."/>
            <person name="Baker S."/>
            <person name="Barry K."/>
            <person name="Bills G."/>
            <person name="Bluhm B."/>
            <person name="Cannon C."/>
            <person name="Castanera R."/>
            <person name="Culley D."/>
            <person name="Daum C."/>
            <person name="Ezra D."/>
            <person name="Gonzalez J."/>
            <person name="Henrissat B."/>
            <person name="Kuo A."/>
            <person name="Liang C."/>
            <person name="Lipzen A."/>
            <person name="Lutzoni F."/>
            <person name="Magnuson J."/>
            <person name="Mondo S."/>
            <person name="Nolan M."/>
            <person name="Ohm R."/>
            <person name="Pangilinan J."/>
            <person name="Park H.-J."/>
            <person name="Ramirez L."/>
            <person name="Alfaro M."/>
            <person name="Sun H."/>
            <person name="Tritt A."/>
            <person name="Yoshinaga Y."/>
            <person name="Zwiers L.-H."/>
            <person name="Turgeon B."/>
            <person name="Goodwin S."/>
            <person name="Spatafora J."/>
            <person name="Crous P."/>
            <person name="Grigoriev I."/>
        </authorList>
    </citation>
    <scope>NUCLEOTIDE SEQUENCE</scope>
    <source>
        <strain evidence="1">CBS 121167</strain>
    </source>
</reference>
<dbReference type="Proteomes" id="UP000799438">
    <property type="component" value="Unassembled WGS sequence"/>
</dbReference>
<dbReference type="OrthoDB" id="3832603at2759"/>
<accession>A0A6A6BD92</accession>
<name>A0A6A6BD92_9PEZI</name>